<dbReference type="PROSITE" id="PS50076">
    <property type="entry name" value="DNAJ_2"/>
    <property type="match status" value="1"/>
</dbReference>
<evidence type="ECO:0000313" key="5">
    <source>
        <dbReference type="Proteomes" id="UP001479436"/>
    </source>
</evidence>
<dbReference type="PANTHER" id="PTHR44145:SF3">
    <property type="entry name" value="DNAJ HOMOLOG SUBFAMILY A MEMBER 3, MITOCHONDRIAL"/>
    <property type="match status" value="1"/>
</dbReference>
<dbReference type="CDD" id="cd06257">
    <property type="entry name" value="DnaJ"/>
    <property type="match status" value="1"/>
</dbReference>
<dbReference type="InterPro" id="IPR001623">
    <property type="entry name" value="DnaJ_domain"/>
</dbReference>
<organism evidence="4 5">
    <name type="scientific">Basidiobolus ranarum</name>
    <dbReference type="NCBI Taxonomy" id="34480"/>
    <lineage>
        <taxon>Eukaryota</taxon>
        <taxon>Fungi</taxon>
        <taxon>Fungi incertae sedis</taxon>
        <taxon>Zoopagomycota</taxon>
        <taxon>Entomophthoromycotina</taxon>
        <taxon>Basidiobolomycetes</taxon>
        <taxon>Basidiobolales</taxon>
        <taxon>Basidiobolaceae</taxon>
        <taxon>Basidiobolus</taxon>
    </lineage>
</organism>
<dbReference type="Proteomes" id="UP001479436">
    <property type="component" value="Unassembled WGS sequence"/>
</dbReference>
<protein>
    <recommendedName>
        <fullName evidence="3">J domain-containing protein</fullName>
    </recommendedName>
</protein>
<evidence type="ECO:0000259" key="3">
    <source>
        <dbReference type="PROSITE" id="PS50076"/>
    </source>
</evidence>
<keyword evidence="1" id="KW-0143">Chaperone</keyword>
<evidence type="ECO:0000313" key="4">
    <source>
        <dbReference type="EMBL" id="KAK9710525.1"/>
    </source>
</evidence>
<dbReference type="EMBL" id="JASJQH010007335">
    <property type="protein sequence ID" value="KAK9710525.1"/>
    <property type="molecule type" value="Genomic_DNA"/>
</dbReference>
<comment type="caution">
    <text evidence="4">The sequence shown here is derived from an EMBL/GenBank/DDBJ whole genome shotgun (WGS) entry which is preliminary data.</text>
</comment>
<dbReference type="InterPro" id="IPR051938">
    <property type="entry name" value="Apopto_cytoskel_mod"/>
</dbReference>
<sequence length="186" mass="20856">MAFNEPFPDYYSALQITEEATDEEIREAYKREALRNHPDRNRDDPDATRKFQLISDAYFTLSDNTRRSQYDQARRSQTHSGSRQSWFKQSQSPPAADQTFGSVFEDILKPEVENPRWIFTPLGSIAGGILGFICGSLPGALLGSFAGAKLGAIRDNKGVSVYEAFMKLPQTQKYAILQALAAKILK</sequence>
<dbReference type="SMART" id="SM00271">
    <property type="entry name" value="DnaJ"/>
    <property type="match status" value="1"/>
</dbReference>
<keyword evidence="5" id="KW-1185">Reference proteome</keyword>
<dbReference type="Pfam" id="PF00226">
    <property type="entry name" value="DnaJ"/>
    <property type="match status" value="1"/>
</dbReference>
<dbReference type="Gene3D" id="1.10.287.110">
    <property type="entry name" value="DnaJ domain"/>
    <property type="match status" value="1"/>
</dbReference>
<dbReference type="InterPro" id="IPR036869">
    <property type="entry name" value="J_dom_sf"/>
</dbReference>
<feature type="region of interest" description="Disordered" evidence="2">
    <location>
        <begin position="67"/>
        <end position="96"/>
    </location>
</feature>
<evidence type="ECO:0000256" key="2">
    <source>
        <dbReference type="SAM" id="MobiDB-lite"/>
    </source>
</evidence>
<reference evidence="4 5" key="1">
    <citation type="submission" date="2023-04" db="EMBL/GenBank/DDBJ databases">
        <title>Genome of Basidiobolus ranarum AG-B5.</title>
        <authorList>
            <person name="Stajich J.E."/>
            <person name="Carter-House D."/>
            <person name="Gryganskyi A."/>
        </authorList>
    </citation>
    <scope>NUCLEOTIDE SEQUENCE [LARGE SCALE GENOMIC DNA]</scope>
    <source>
        <strain evidence="4 5">AG-B5</strain>
    </source>
</reference>
<name>A0ABR2VYQ8_9FUNG</name>
<dbReference type="PANTHER" id="PTHR44145">
    <property type="entry name" value="DNAJ HOMOLOG SUBFAMILY A MEMBER 3, MITOCHONDRIAL"/>
    <property type="match status" value="1"/>
</dbReference>
<dbReference type="SUPFAM" id="SSF46565">
    <property type="entry name" value="Chaperone J-domain"/>
    <property type="match status" value="1"/>
</dbReference>
<accession>A0ABR2VYQ8</accession>
<proteinExistence type="predicted"/>
<evidence type="ECO:0000256" key="1">
    <source>
        <dbReference type="ARBA" id="ARBA00023186"/>
    </source>
</evidence>
<feature type="compositionally biased region" description="Polar residues" evidence="2">
    <location>
        <begin position="78"/>
        <end position="93"/>
    </location>
</feature>
<feature type="domain" description="J" evidence="3">
    <location>
        <begin position="9"/>
        <end position="74"/>
    </location>
</feature>
<gene>
    <name evidence="4" type="ORF">K7432_008362</name>
</gene>
<dbReference type="PRINTS" id="PR00625">
    <property type="entry name" value="JDOMAIN"/>
</dbReference>